<dbReference type="EMBL" id="JAAAMU010000016">
    <property type="protein sequence ID" value="NBC72087.1"/>
    <property type="molecule type" value="Genomic_DNA"/>
</dbReference>
<accession>A0A7X4YT43</accession>
<gene>
    <name evidence="2" type="ORF">GT003_24080</name>
</gene>
<dbReference type="OrthoDB" id="249168at2"/>
<sequence length="888" mass="96991">MEPAGSAQFVPLDLSGVNNYNVAELPEGVLSANAYALRGAFLRGEQQLWGLPFRCGGGEPPDRKDLQGLKGREGQSDGNDLFVLREAAELKLREPIRARYVLFLHAADFPERRLREDGLYARPIRGTTELGDEAGRYVLHYEDGTSHAIPIRRRMEISQLGVSMGESSFGCVPHAMPRARPETSESIRSGGAPDTAWGESQSRVTADFGHPLAYHWIYALENPRPEARIRSLGFLPGSGAILLFAVTHTEEAEHPLRLLPRAKFALRTEAGAKPPELAIDRGRIISVRPAFDYPGAEEWERSYALKPPSLSSERWIVEYAAHPRARIYGSERWPHGLPASELALEAGVTVIPERARPVTLHVRERGASSPAAKTAVRLHIHGEQGETIVPLNRHRRPNGEWFEDYGADCTEKGHFTTYIDGRAELRLPIGSVYVEITKGFEYVPIRRRFEISEETDVLAIELERGLDWRSRGWVTADTHVHFLSPQTALLQGKAEDLHMVHLLASQWGELFSNIGDFDGETTVGAKDAAGRGPYLVRVGTENRQAVLGHLSLLGYDGDMIMPLCTGGPMESALGDALEATMLTWAAKGREQDALVVLPHFPSPRGEEAAVYIAGLADAVEVCAWSCPHGGISAYSLSEWYRFLNCGYLLPVVGGTDKMSAGAAAGRLRTYSRLAGGAAASESFSNDEWKASVRGGETFVTVGPLLAFSVQGQPMGSRIDIGGNSNSNSNSNSDSNGNNIGKPSSSNVLEVRWEAASVTLPMTRVELVQGGEAVVRQEFSGVRAGTFSGSWQVSVSEPTWFALRIWGCQEGQTEAITAHSSPILVSVEGRTCLNAVDAASIMEQVEGALTFYETLATRPPEADYLRMRGALANACDELRRRCFEEGQHN</sequence>
<feature type="region of interest" description="Disordered" evidence="1">
    <location>
        <begin position="718"/>
        <end position="744"/>
    </location>
</feature>
<feature type="region of interest" description="Disordered" evidence="1">
    <location>
        <begin position="54"/>
        <end position="75"/>
    </location>
</feature>
<name>A0A7X4YT43_9BACL</name>
<reference evidence="2 3" key="1">
    <citation type="submission" date="2020-01" db="EMBL/GenBank/DDBJ databases">
        <title>Paenibacillus soybeanensis sp. nov. isolated from the nodules of soybean (Glycine max(L.) Merr).</title>
        <authorList>
            <person name="Wang H."/>
        </authorList>
    </citation>
    <scope>NUCLEOTIDE SEQUENCE [LARGE SCALE GENOMIC DNA]</scope>
    <source>
        <strain evidence="2 3">DSM 23054</strain>
    </source>
</reference>
<keyword evidence="3" id="KW-1185">Reference proteome</keyword>
<feature type="compositionally biased region" description="Low complexity" evidence="1">
    <location>
        <begin position="718"/>
        <end position="740"/>
    </location>
</feature>
<dbReference type="AlphaFoldDB" id="A0A7X4YT43"/>
<dbReference type="Proteomes" id="UP000558113">
    <property type="component" value="Unassembled WGS sequence"/>
</dbReference>
<dbReference type="NCBIfam" id="NF038032">
    <property type="entry name" value="CehA_McbA_metalo"/>
    <property type="match status" value="1"/>
</dbReference>
<feature type="compositionally biased region" description="Basic and acidic residues" evidence="1">
    <location>
        <begin position="60"/>
        <end position="75"/>
    </location>
</feature>
<organism evidence="2 3">
    <name type="scientific">Paenibacillus sacheonensis</name>
    <dbReference type="NCBI Taxonomy" id="742054"/>
    <lineage>
        <taxon>Bacteria</taxon>
        <taxon>Bacillati</taxon>
        <taxon>Bacillota</taxon>
        <taxon>Bacilli</taxon>
        <taxon>Bacillales</taxon>
        <taxon>Paenibacillaceae</taxon>
        <taxon>Paenibacillus</taxon>
    </lineage>
</organism>
<evidence type="ECO:0000256" key="1">
    <source>
        <dbReference type="SAM" id="MobiDB-lite"/>
    </source>
</evidence>
<proteinExistence type="predicted"/>
<feature type="region of interest" description="Disordered" evidence="1">
    <location>
        <begin position="181"/>
        <end position="201"/>
    </location>
</feature>
<evidence type="ECO:0000313" key="3">
    <source>
        <dbReference type="Proteomes" id="UP000558113"/>
    </source>
</evidence>
<comment type="caution">
    <text evidence="2">The sequence shown here is derived from an EMBL/GenBank/DDBJ whole genome shotgun (WGS) entry which is preliminary data.</text>
</comment>
<protein>
    <submittedName>
        <fullName evidence="2">Uncharacterized protein</fullName>
    </submittedName>
</protein>
<evidence type="ECO:0000313" key="2">
    <source>
        <dbReference type="EMBL" id="NBC72087.1"/>
    </source>
</evidence>
<dbReference type="RefSeq" id="WP_161702713.1">
    <property type="nucleotide sequence ID" value="NZ_JAAAMU010000016.1"/>
</dbReference>